<reference evidence="6" key="1">
    <citation type="submission" date="2015-12" db="EMBL/GenBank/DDBJ databases">
        <authorList>
            <person name="Tarr C.L."/>
            <person name="Gladney L.M."/>
        </authorList>
    </citation>
    <scope>NUCLEOTIDE SEQUENCE [LARGE SCALE GENOMIC DNA]</scope>
    <source>
        <strain evidence="6">2756-81</strain>
    </source>
</reference>
<accession>A0A151JF68</accession>
<evidence type="ECO:0000256" key="1">
    <source>
        <dbReference type="ARBA" id="ARBA00023015"/>
    </source>
</evidence>
<dbReference type="EMBL" id="LOMK01000002">
    <property type="protein sequence ID" value="KYN24267.1"/>
    <property type="molecule type" value="Genomic_DNA"/>
</dbReference>
<dbReference type="GO" id="GO:0003700">
    <property type="term" value="F:DNA-binding transcription factor activity"/>
    <property type="evidence" value="ECO:0007669"/>
    <property type="project" value="InterPro"/>
</dbReference>
<keyword evidence="3" id="KW-0804">Transcription</keyword>
<evidence type="ECO:0000256" key="3">
    <source>
        <dbReference type="ARBA" id="ARBA00023163"/>
    </source>
</evidence>
<proteinExistence type="predicted"/>
<organism evidence="5 6">
    <name type="scientific">Vibrio cidicii</name>
    <dbReference type="NCBI Taxonomy" id="1763883"/>
    <lineage>
        <taxon>Bacteria</taxon>
        <taxon>Pseudomonadati</taxon>
        <taxon>Pseudomonadota</taxon>
        <taxon>Gammaproteobacteria</taxon>
        <taxon>Vibrionales</taxon>
        <taxon>Vibrionaceae</taxon>
        <taxon>Vibrio</taxon>
    </lineage>
</organism>
<evidence type="ECO:0000256" key="2">
    <source>
        <dbReference type="ARBA" id="ARBA00023125"/>
    </source>
</evidence>
<dbReference type="SMART" id="SM00342">
    <property type="entry name" value="HTH_ARAC"/>
    <property type="match status" value="1"/>
</dbReference>
<dbReference type="Pfam" id="PF12625">
    <property type="entry name" value="Arabinose_bd"/>
    <property type="match status" value="1"/>
</dbReference>
<dbReference type="InterPro" id="IPR020449">
    <property type="entry name" value="Tscrpt_reg_AraC-type_HTH"/>
</dbReference>
<dbReference type="AlphaFoldDB" id="A0A151JF68"/>
<name>A0A151JF68_9VIBR</name>
<evidence type="ECO:0000313" key="6">
    <source>
        <dbReference type="Proteomes" id="UP000075349"/>
    </source>
</evidence>
<dbReference type="SUPFAM" id="SSF46689">
    <property type="entry name" value="Homeodomain-like"/>
    <property type="match status" value="1"/>
</dbReference>
<dbReference type="GO" id="GO:0005829">
    <property type="term" value="C:cytosol"/>
    <property type="evidence" value="ECO:0007669"/>
    <property type="project" value="TreeGrafter"/>
</dbReference>
<dbReference type="GO" id="GO:0000976">
    <property type="term" value="F:transcription cis-regulatory region binding"/>
    <property type="evidence" value="ECO:0007669"/>
    <property type="project" value="TreeGrafter"/>
</dbReference>
<comment type="caution">
    <text evidence="5">The sequence shown here is derived from an EMBL/GenBank/DDBJ whole genome shotgun (WGS) entry which is preliminary data.</text>
</comment>
<dbReference type="Gene3D" id="1.10.10.60">
    <property type="entry name" value="Homeodomain-like"/>
    <property type="match status" value="1"/>
</dbReference>
<gene>
    <name evidence="5" type="ORF">AUQ44_21675</name>
</gene>
<evidence type="ECO:0000259" key="4">
    <source>
        <dbReference type="PROSITE" id="PS01124"/>
    </source>
</evidence>
<keyword evidence="2" id="KW-0238">DNA-binding</keyword>
<dbReference type="PRINTS" id="PR00032">
    <property type="entry name" value="HTHARAC"/>
</dbReference>
<dbReference type="InterPro" id="IPR032687">
    <property type="entry name" value="AraC-type_N"/>
</dbReference>
<keyword evidence="1" id="KW-0805">Transcription regulation</keyword>
<protein>
    <recommendedName>
        <fullName evidence="4">HTH araC/xylS-type domain-containing protein</fullName>
    </recommendedName>
</protein>
<dbReference type="Pfam" id="PF12833">
    <property type="entry name" value="HTH_18"/>
    <property type="match status" value="1"/>
</dbReference>
<dbReference type="PANTHER" id="PTHR47894:SF1">
    <property type="entry name" value="HTH-TYPE TRANSCRIPTIONAL REGULATOR VQSM"/>
    <property type="match status" value="1"/>
</dbReference>
<dbReference type="PROSITE" id="PS01124">
    <property type="entry name" value="HTH_ARAC_FAMILY_2"/>
    <property type="match status" value="1"/>
</dbReference>
<dbReference type="InterPro" id="IPR009057">
    <property type="entry name" value="Homeodomain-like_sf"/>
</dbReference>
<feature type="domain" description="HTH araC/xylS-type" evidence="4">
    <location>
        <begin position="247"/>
        <end position="344"/>
    </location>
</feature>
<dbReference type="InterPro" id="IPR018060">
    <property type="entry name" value="HTH_AraC"/>
</dbReference>
<dbReference type="PANTHER" id="PTHR47894">
    <property type="entry name" value="HTH-TYPE TRANSCRIPTIONAL REGULATOR GADX"/>
    <property type="match status" value="1"/>
</dbReference>
<evidence type="ECO:0000313" key="5">
    <source>
        <dbReference type="EMBL" id="KYN24267.1"/>
    </source>
</evidence>
<dbReference type="Proteomes" id="UP000075349">
    <property type="component" value="Unassembled WGS sequence"/>
</dbReference>
<sequence>MTMQLITEYRPVKHWQAFGGYDVALLLSVLQDYGVDREMFLREAGISATPEDQEAGHYRFADKLALFQLAAERIPDQPLGLICGQRASFSDFGLLGFAIASSKTVLEALQVGFKYLQLNGPIFHIQVLRDTHQACIRIENNLEIGKLLPFCSEYFFSAIAQLCAELTGEKLPSVQMLLPYPPPPHALAYQHHFQCPIEFNAQEFAWYFDVEVLQRPLLRHLESKWQKCLSGCESLLHHLQASHRLDRQITQHLYTCLGSEPSAEEIAAWYGLSARTLHRQLQALGTSYQRLKNQVRRDLALELLLNTALSVEEIAYRLGYSDSANFRQSFKRLTGKAPRQFRQDK</sequence>